<dbReference type="GO" id="GO:0043565">
    <property type="term" value="F:sequence-specific DNA binding"/>
    <property type="evidence" value="ECO:0007669"/>
    <property type="project" value="InterPro"/>
</dbReference>
<dbReference type="EMBL" id="VSSQ01079330">
    <property type="protein sequence ID" value="MPN28882.1"/>
    <property type="molecule type" value="Genomic_DNA"/>
</dbReference>
<organism evidence="5">
    <name type="scientific">bioreactor metagenome</name>
    <dbReference type="NCBI Taxonomy" id="1076179"/>
    <lineage>
        <taxon>unclassified sequences</taxon>
        <taxon>metagenomes</taxon>
        <taxon>ecological metagenomes</taxon>
    </lineage>
</organism>
<gene>
    <name evidence="5" type="primary">nphR_4</name>
    <name evidence="5" type="ORF">SDC9_176327</name>
</gene>
<dbReference type="PANTHER" id="PTHR43280">
    <property type="entry name" value="ARAC-FAMILY TRANSCRIPTIONAL REGULATOR"/>
    <property type="match status" value="1"/>
</dbReference>
<feature type="domain" description="HTH araC/xylS-type" evidence="4">
    <location>
        <begin position="1"/>
        <end position="69"/>
    </location>
</feature>
<evidence type="ECO:0000256" key="1">
    <source>
        <dbReference type="ARBA" id="ARBA00023015"/>
    </source>
</evidence>
<dbReference type="SUPFAM" id="SSF46689">
    <property type="entry name" value="Homeodomain-like"/>
    <property type="match status" value="1"/>
</dbReference>
<sequence>MLRIFAGEWGITPGQWLQQYRFEFARQYLINTSYTVRAVAELVGFRDEFYFANWFKRRAGVAPGVFRKQAHGWEE</sequence>
<dbReference type="PANTHER" id="PTHR43280:SF2">
    <property type="entry name" value="HTH-TYPE TRANSCRIPTIONAL REGULATOR EXSA"/>
    <property type="match status" value="1"/>
</dbReference>
<proteinExistence type="predicted"/>
<evidence type="ECO:0000256" key="2">
    <source>
        <dbReference type="ARBA" id="ARBA00023125"/>
    </source>
</evidence>
<keyword evidence="3" id="KW-0804">Transcription</keyword>
<dbReference type="PROSITE" id="PS01124">
    <property type="entry name" value="HTH_ARAC_FAMILY_2"/>
    <property type="match status" value="1"/>
</dbReference>
<comment type="caution">
    <text evidence="5">The sequence shown here is derived from an EMBL/GenBank/DDBJ whole genome shotgun (WGS) entry which is preliminary data.</text>
</comment>
<dbReference type="InterPro" id="IPR018060">
    <property type="entry name" value="HTH_AraC"/>
</dbReference>
<evidence type="ECO:0000259" key="4">
    <source>
        <dbReference type="PROSITE" id="PS01124"/>
    </source>
</evidence>
<dbReference type="InterPro" id="IPR009057">
    <property type="entry name" value="Homeodomain-like_sf"/>
</dbReference>
<dbReference type="SMART" id="SM00342">
    <property type="entry name" value="HTH_ARAC"/>
    <property type="match status" value="1"/>
</dbReference>
<accession>A0A645GSF9</accession>
<name>A0A645GSF9_9ZZZZ</name>
<reference evidence="5" key="1">
    <citation type="submission" date="2019-08" db="EMBL/GenBank/DDBJ databases">
        <authorList>
            <person name="Kucharzyk K."/>
            <person name="Murdoch R.W."/>
            <person name="Higgins S."/>
            <person name="Loffler F."/>
        </authorList>
    </citation>
    <scope>NUCLEOTIDE SEQUENCE</scope>
</reference>
<dbReference type="GO" id="GO:0003700">
    <property type="term" value="F:DNA-binding transcription factor activity"/>
    <property type="evidence" value="ECO:0007669"/>
    <property type="project" value="InterPro"/>
</dbReference>
<evidence type="ECO:0000313" key="5">
    <source>
        <dbReference type="EMBL" id="MPN28882.1"/>
    </source>
</evidence>
<dbReference type="Gene3D" id="1.10.10.60">
    <property type="entry name" value="Homeodomain-like"/>
    <property type="match status" value="1"/>
</dbReference>
<dbReference type="Pfam" id="PF12833">
    <property type="entry name" value="HTH_18"/>
    <property type="match status" value="1"/>
</dbReference>
<keyword evidence="2" id="KW-0238">DNA-binding</keyword>
<evidence type="ECO:0000256" key="3">
    <source>
        <dbReference type="ARBA" id="ARBA00023163"/>
    </source>
</evidence>
<dbReference type="AlphaFoldDB" id="A0A645GSF9"/>
<keyword evidence="1" id="KW-0805">Transcription regulation</keyword>
<protein>
    <submittedName>
        <fullName evidence="5">Transcriptional activator NphR</fullName>
    </submittedName>
</protein>